<protein>
    <submittedName>
        <fullName evidence="2">Spectrin beta chain</fullName>
    </submittedName>
</protein>
<organism evidence="1 2">
    <name type="scientific">Rhabditophanes sp. KR3021</name>
    <dbReference type="NCBI Taxonomy" id="114890"/>
    <lineage>
        <taxon>Eukaryota</taxon>
        <taxon>Metazoa</taxon>
        <taxon>Ecdysozoa</taxon>
        <taxon>Nematoda</taxon>
        <taxon>Chromadorea</taxon>
        <taxon>Rhabditida</taxon>
        <taxon>Tylenchina</taxon>
        <taxon>Panagrolaimomorpha</taxon>
        <taxon>Strongyloidoidea</taxon>
        <taxon>Alloionematidae</taxon>
        <taxon>Rhabditophanes</taxon>
    </lineage>
</organism>
<accession>A0AC35UII5</accession>
<evidence type="ECO:0000313" key="1">
    <source>
        <dbReference type="Proteomes" id="UP000095286"/>
    </source>
</evidence>
<evidence type="ECO:0000313" key="2">
    <source>
        <dbReference type="WBParaSite" id="RSKR_0001182800.1"/>
    </source>
</evidence>
<sequence length="1323" mass="153436">MSRQSNQYSAGYGHNRVTSGDNYATYNNHPNGRVVNSPSNNSERPHSRASSQSTYAIPSQGPPPLDGDDPDNPTAYFEKNRIKSLQSERIGIQKKTFTKWCNSYLCRARLEIDDLFIDLGDGILLLKFLEIISGKKLQKPNRGHMRVQKIENLNNCFHFLKANGIQLTNIGAEDILDGNETLILGLIWVIILRFSISEIAIIDDLTGEKRQAKDALLQWCKVKVAPYSNVKMENFTSSWKNGLAFNALIHAHRPELINYSSLNGNDAIGTLNNAFEVAEKKLEIARLLDAEDISRHADEKSIVTYVSMYYHYFAKQKTEDTAARRVAKIVGNLMEQDRLEEDYEALSSDILTWIRNTITWLENDHLPPSLNGIQNELAKFNVYRVQERPPKYKEVGELEAKYFEIQTKRKALARKAYVPPGGRMIKDVQDAWAKLDTAENEKQMMLINELRRQERLEQCAMKFFKKAQIREQWIRTKFVAIESCESNKNVAKINESVKKIEALSAEIRPQVTKFTNLSKMATELENEHYHDYKNISKRDREITNEWRRLLYNLSLCEQELNGFNNLTNLLRDLDELENELLVIQKGLKGAKIGDHLLGVDYFLEQHNLLQSEIRAKQVLLHKYEKAGEIVSREKKDPSNVMSHKLVNVKSHYEKVQKLSQERSDELIKARRYFLFIQNFEEELGWIEEKNSICEGMLSKRDITTFQQTSKQFKFLDTEMQTHSKRVNELLEEGQKLLNIAPSKDDMRHKMDILQAKFDQLRRLTALLAKWIEDAERARRYFQDANEAESWINEKMPLAKSSDYGRDIANSESLLSRHKSLVEEIDSYKTDIQRLDEAAEKLANTQFTLSNDTPVVVTEDLEVPKIKVNFSYKGEGGNGPFSVQKDEIVALMEKSNDEWWRVLRQTGEEGYIPANHCKILPGEKVTITQQVQEASLATNSQDKVAITTRQEKINSNYRKLCRLAEKRRNLLIDATKMFKFYNECEAFKEWAKDTRVVLEEPIPQAHIEIYRIKFDRLTSDIKAKGGTQLKNINDMADALISDMHSQSDDIRDYKDQINLIWNDLQKLVKQKGIELEILEKVKNFTDDCTELQNWMSGKYALLQEQVDDNDLEGLRNMQRRYQNLERDLAPLKKKMADLKQIAEIIKKNHPEYADMVDKMIKDLSAHHERLLRHAEEKINSAKQGQEQQIFDRNANKLAIWLEKTSFSLQEPITANMSAEDLLKRHGELWNEIEAKQFEFSYLNDVGNRISNDNKHLEAIRARCHKLDTAYIGVKQNWERRKYDIEKLMDLRLFNLEAERIDACTKGHEAFLNLKDLGDSVEGID</sequence>
<reference evidence="2" key="1">
    <citation type="submission" date="2016-11" db="UniProtKB">
        <authorList>
            <consortium name="WormBaseParasite"/>
        </authorList>
    </citation>
    <scope>IDENTIFICATION</scope>
    <source>
        <strain evidence="2">KR3021</strain>
    </source>
</reference>
<name>A0AC35UII5_9BILA</name>
<dbReference type="Proteomes" id="UP000095286">
    <property type="component" value="Unplaced"/>
</dbReference>
<dbReference type="WBParaSite" id="RSKR_0001182800.1">
    <property type="protein sequence ID" value="RSKR_0001182800.1"/>
    <property type="gene ID" value="RSKR_0001182800"/>
</dbReference>
<proteinExistence type="predicted"/>